<proteinExistence type="predicted"/>
<organism evidence="1 2">
    <name type="scientific">Marinitoga hydrogenitolerans (strain DSM 16785 / JCM 12826 / AT1271)</name>
    <dbReference type="NCBI Taxonomy" id="1122195"/>
    <lineage>
        <taxon>Bacteria</taxon>
        <taxon>Thermotogati</taxon>
        <taxon>Thermotogota</taxon>
        <taxon>Thermotogae</taxon>
        <taxon>Petrotogales</taxon>
        <taxon>Petrotogaceae</taxon>
        <taxon>Marinitoga</taxon>
    </lineage>
</organism>
<dbReference type="SUPFAM" id="SSF53649">
    <property type="entry name" value="Alkaline phosphatase-like"/>
    <property type="match status" value="1"/>
</dbReference>
<protein>
    <submittedName>
        <fullName evidence="1">Predicted pyrophosphatase or phosphodiesterase, AlkP superfamily</fullName>
    </submittedName>
</protein>
<keyword evidence="2" id="KW-1185">Reference proteome</keyword>
<comment type="caution">
    <text evidence="1">The sequence shown here is derived from an EMBL/GenBank/DDBJ whole genome shotgun (WGS) entry which is preliminary data.</text>
</comment>
<dbReference type="PANTHER" id="PTHR10151:SF120">
    <property type="entry name" value="BIS(5'-ADENOSYL)-TRIPHOSPHATASE"/>
    <property type="match status" value="1"/>
</dbReference>
<dbReference type="Proteomes" id="UP000184334">
    <property type="component" value="Unassembled WGS sequence"/>
</dbReference>
<evidence type="ECO:0000313" key="1">
    <source>
        <dbReference type="EMBL" id="SHE98877.1"/>
    </source>
</evidence>
<dbReference type="AlphaFoldDB" id="A0A1M4XZ78"/>
<dbReference type="InterPro" id="IPR002591">
    <property type="entry name" value="Phosphodiest/P_Trfase"/>
</dbReference>
<sequence length="411" mass="47809">MYLYMWKDIFKEIYNNKIEGLGILPHYEKYSILNISNWIIDNFGGSPFYEPYPIPYKNKRHVILFLVDAMSYNTFKLVLKEKKDDFKYLGKHQFFPATSIFPSTTANAITTFMTAKPPAEHGILGYILFLKELGALVNMIEFSPLFGGKGAFEPYLVNDLLEIETINEILETIGVKTFTHTHADIVNSGLSKIHNKGSNIKGYKSLVEMFGMVYDKLVDFMDKKEKSFQFAYYGYVDGIGHKYGSNDNKYKSQIYWFLKMLEYEFLDKISKKELKDIAIIITADHGMLETPLTKELRFSNENEISQHLWIPPGGEMRMMYFYTKNKKNFYEFFNSRYKDFGNLIDIDEAERINLFGAKLNSKYKERVGDYVMISKSNYSFVYKYGSSFVHLKGKHGGLSFHEMIVPVIVFG</sequence>
<dbReference type="Gene3D" id="3.40.720.10">
    <property type="entry name" value="Alkaline Phosphatase, subunit A"/>
    <property type="match status" value="1"/>
</dbReference>
<name>A0A1M4XZ78_MARH1</name>
<gene>
    <name evidence="1" type="ORF">SAMN02745164_01555</name>
</gene>
<reference evidence="1" key="1">
    <citation type="submission" date="2016-11" db="EMBL/GenBank/DDBJ databases">
        <authorList>
            <person name="Varghese N."/>
            <person name="Submissions S."/>
        </authorList>
    </citation>
    <scope>NUCLEOTIDE SEQUENCE [LARGE SCALE GENOMIC DNA]</scope>
    <source>
        <strain evidence="1">DSM 16785</strain>
    </source>
</reference>
<accession>A0A1M4XZ78</accession>
<dbReference type="GO" id="GO:0016787">
    <property type="term" value="F:hydrolase activity"/>
    <property type="evidence" value="ECO:0007669"/>
    <property type="project" value="UniProtKB-ARBA"/>
</dbReference>
<dbReference type="EMBL" id="FQUI01000026">
    <property type="protein sequence ID" value="SHE98877.1"/>
    <property type="molecule type" value="Genomic_DNA"/>
</dbReference>
<evidence type="ECO:0000313" key="2">
    <source>
        <dbReference type="Proteomes" id="UP000184334"/>
    </source>
</evidence>
<dbReference type="PANTHER" id="PTHR10151">
    <property type="entry name" value="ECTONUCLEOTIDE PYROPHOSPHATASE/PHOSPHODIESTERASE"/>
    <property type="match status" value="1"/>
</dbReference>
<dbReference type="Pfam" id="PF01663">
    <property type="entry name" value="Phosphodiest"/>
    <property type="match status" value="1"/>
</dbReference>
<dbReference type="InterPro" id="IPR017850">
    <property type="entry name" value="Alkaline_phosphatase_core_sf"/>
</dbReference>
<dbReference type="STRING" id="1122195.SAMN02745164_01555"/>